<reference evidence="1 2" key="1">
    <citation type="submission" date="2016-11" db="EMBL/GenBank/DDBJ databases">
        <authorList>
            <person name="Manzoor S."/>
        </authorList>
    </citation>
    <scope>NUCLEOTIDE SEQUENCE [LARGE SCALE GENOMIC DNA]</scope>
    <source>
        <strain evidence="1">Clostridium ultunense strain Esp</strain>
    </source>
</reference>
<sequence length="54" mass="6067">MQTITLPNFVKDLEITNAIVCGRYSNYKVSVKSVLGNGVKHVRVESLKYDIPNN</sequence>
<dbReference type="RefSeq" id="WP_160113564.1">
    <property type="nucleotide sequence ID" value="NZ_LT669839.1"/>
</dbReference>
<organism evidence="1 2">
    <name type="scientific">[Clostridium] ultunense Esp</name>
    <dbReference type="NCBI Taxonomy" id="1288971"/>
    <lineage>
        <taxon>Bacteria</taxon>
        <taxon>Bacillati</taxon>
        <taxon>Bacillota</taxon>
        <taxon>Tissierellia</taxon>
        <taxon>Tissierellales</taxon>
        <taxon>Tepidimicrobiaceae</taxon>
        <taxon>Schnuerera</taxon>
    </lineage>
</organism>
<protein>
    <submittedName>
        <fullName evidence="1">Uncharacterized protein</fullName>
    </submittedName>
</protein>
<accession>A0A1M4PLM7</accession>
<keyword evidence="2" id="KW-1185">Reference proteome</keyword>
<proteinExistence type="predicted"/>
<dbReference type="AlphaFoldDB" id="A0A1M4PLM7"/>
<name>A0A1M4PLM7_9FIRM</name>
<evidence type="ECO:0000313" key="2">
    <source>
        <dbReference type="Proteomes" id="UP000245423"/>
    </source>
</evidence>
<dbReference type="OrthoDB" id="1376408at2"/>
<gene>
    <name evidence="1" type="ORF">CUESP1_0995</name>
</gene>
<dbReference type="Proteomes" id="UP000245423">
    <property type="component" value="Chromosome 1"/>
</dbReference>
<evidence type="ECO:0000313" key="1">
    <source>
        <dbReference type="EMBL" id="SHD76371.1"/>
    </source>
</evidence>
<dbReference type="EMBL" id="LT669839">
    <property type="protein sequence ID" value="SHD76371.1"/>
    <property type="molecule type" value="Genomic_DNA"/>
</dbReference>